<accession>A0A426QLP8</accession>
<organism evidence="1 2">
    <name type="scientific">Thiohalobacter thiocyanaticus</name>
    <dbReference type="NCBI Taxonomy" id="585455"/>
    <lineage>
        <taxon>Bacteria</taxon>
        <taxon>Pseudomonadati</taxon>
        <taxon>Pseudomonadota</taxon>
        <taxon>Gammaproteobacteria</taxon>
        <taxon>Thiohalobacterales</taxon>
        <taxon>Thiohalobacteraceae</taxon>
        <taxon>Thiohalobacter</taxon>
    </lineage>
</organism>
<dbReference type="PANTHER" id="PTHR34387:SF1">
    <property type="entry name" value="PERIPLASMIC IMMUNOGENIC PROTEIN"/>
    <property type="match status" value="1"/>
</dbReference>
<reference evidence="1 2" key="1">
    <citation type="journal article" date="2010" name="Int. J. Syst. Evol. Microbiol.">
        <title>Thiohalobacter thiocyanaticus gen. nov., sp. nov., a moderately halophilic, sulfur-oxidizing gammaproteobacterium from hypersaline lakes, that utilizes thiocyanate.</title>
        <authorList>
            <person name="Sorokin D.Y."/>
            <person name="Kovaleva O.L."/>
            <person name="Tourova T.P."/>
            <person name="Muyzer G."/>
        </authorList>
    </citation>
    <scope>NUCLEOTIDE SEQUENCE [LARGE SCALE GENOMIC DNA]</scope>
    <source>
        <strain evidence="1 2">Hrh1</strain>
    </source>
</reference>
<dbReference type="PANTHER" id="PTHR34387">
    <property type="entry name" value="SLR1258 PROTEIN"/>
    <property type="match status" value="1"/>
</dbReference>
<dbReference type="InterPro" id="IPR007497">
    <property type="entry name" value="SIMPL/DUF541"/>
</dbReference>
<dbReference type="GO" id="GO:0006974">
    <property type="term" value="P:DNA damage response"/>
    <property type="evidence" value="ECO:0007669"/>
    <property type="project" value="TreeGrafter"/>
</dbReference>
<sequence length="322" mass="35816">MCGVTRRRLAMAWSISARPPTSIRPLSRPPMRLARPPARIRPVRSLRAVSVSDMTAGRGGPDMVQKGRFYHCAGFHFPGRPGVESAGLPPGLRRFLMAPCYRWFALLLLAFALPLQADEDSHYNRIRFQVEVTETVANDRMQAVLAAETEAASADEVADSINRTMQWALEQSRDREGIRVSTGNYRVTPVYRQDRPERWRGLQELRLESGDFAALGQLIGTLQQRLQIKHTGFFIADATREAVEARLIDRAIERFQARAEQIRKRFSAQAFHLVEASVDTAGGGQPLPVMRMQAMAESAAPPALEAGEGEVRVAVSGVIELE</sequence>
<proteinExistence type="predicted"/>
<evidence type="ECO:0000313" key="2">
    <source>
        <dbReference type="Proteomes" id="UP000287798"/>
    </source>
</evidence>
<dbReference type="AlphaFoldDB" id="A0A426QLP8"/>
<dbReference type="Proteomes" id="UP000287798">
    <property type="component" value="Unassembled WGS sequence"/>
</dbReference>
<dbReference type="Gene3D" id="3.30.70.2970">
    <property type="entry name" value="Protein of unknown function (DUF541), domain 2"/>
    <property type="match status" value="1"/>
</dbReference>
<gene>
    <name evidence="1" type="ORF">D6C00_12710</name>
</gene>
<dbReference type="Pfam" id="PF04402">
    <property type="entry name" value="SIMPL"/>
    <property type="match status" value="1"/>
</dbReference>
<evidence type="ECO:0000313" key="1">
    <source>
        <dbReference type="EMBL" id="RRQ22704.1"/>
    </source>
</evidence>
<name>A0A426QLP8_9GAMM</name>
<comment type="caution">
    <text evidence="1">The sequence shown here is derived from an EMBL/GenBank/DDBJ whole genome shotgun (WGS) entry which is preliminary data.</text>
</comment>
<dbReference type="InterPro" id="IPR052022">
    <property type="entry name" value="26kDa_periplasmic_antigen"/>
</dbReference>
<keyword evidence="2" id="KW-1185">Reference proteome</keyword>
<dbReference type="Gene3D" id="3.30.110.170">
    <property type="entry name" value="Protein of unknown function (DUF541), domain 1"/>
    <property type="match status" value="1"/>
</dbReference>
<protein>
    <submittedName>
        <fullName evidence="1">DUF541 domain-containing protein</fullName>
    </submittedName>
</protein>
<dbReference type="EMBL" id="QZMU01000001">
    <property type="protein sequence ID" value="RRQ22704.1"/>
    <property type="molecule type" value="Genomic_DNA"/>
</dbReference>